<evidence type="ECO:0000256" key="3">
    <source>
        <dbReference type="ARBA" id="ARBA00022676"/>
    </source>
</evidence>
<reference evidence="6 7" key="1">
    <citation type="submission" date="2020-02" db="EMBL/GenBank/DDBJ databases">
        <title>Genome sequence of strain AETb3-4.</title>
        <authorList>
            <person name="Gao J."/>
            <person name="Zhang X."/>
        </authorList>
    </citation>
    <scope>NUCLEOTIDE SEQUENCE [LARGE SCALE GENOMIC DNA]</scope>
    <source>
        <strain evidence="6 7">AETb3-4</strain>
    </source>
</reference>
<dbReference type="GO" id="GO:0016757">
    <property type="term" value="F:glycosyltransferase activity"/>
    <property type="evidence" value="ECO:0007669"/>
    <property type="project" value="UniProtKB-KW"/>
</dbReference>
<evidence type="ECO:0000259" key="5">
    <source>
        <dbReference type="Pfam" id="PF00535"/>
    </source>
</evidence>
<dbReference type="RefSeq" id="WP_176633782.1">
    <property type="nucleotide sequence ID" value="NZ_JAAMFM010000003.1"/>
</dbReference>
<evidence type="ECO:0000256" key="4">
    <source>
        <dbReference type="ARBA" id="ARBA00022679"/>
    </source>
</evidence>
<dbReference type="EMBL" id="JAAMFM010000003">
    <property type="protein sequence ID" value="NVM94056.1"/>
    <property type="molecule type" value="Genomic_DNA"/>
</dbReference>
<dbReference type="PANTHER" id="PTHR43179">
    <property type="entry name" value="RHAMNOSYLTRANSFERASE WBBL"/>
    <property type="match status" value="1"/>
</dbReference>
<evidence type="ECO:0000256" key="1">
    <source>
        <dbReference type="ARBA" id="ARBA00004776"/>
    </source>
</evidence>
<dbReference type="Pfam" id="PF00535">
    <property type="entry name" value="Glycos_transf_2"/>
    <property type="match status" value="1"/>
</dbReference>
<dbReference type="AlphaFoldDB" id="A0A7Y7IEL1"/>
<dbReference type="Gene3D" id="3.90.550.10">
    <property type="entry name" value="Spore Coat Polysaccharide Biosynthesis Protein SpsA, Chain A"/>
    <property type="match status" value="1"/>
</dbReference>
<accession>A0A7Y7IEL1</accession>
<protein>
    <submittedName>
        <fullName evidence="6">Glycosyltransferase</fullName>
    </submittedName>
</protein>
<comment type="pathway">
    <text evidence="1">Cell wall biogenesis; cell wall polysaccharide biosynthesis.</text>
</comment>
<dbReference type="Proteomes" id="UP000543556">
    <property type="component" value="Unassembled WGS sequence"/>
</dbReference>
<name>A0A7Y7IEL1_9MICC</name>
<keyword evidence="4 6" id="KW-0808">Transferase</keyword>
<evidence type="ECO:0000313" key="7">
    <source>
        <dbReference type="Proteomes" id="UP000543556"/>
    </source>
</evidence>
<comment type="caution">
    <text evidence="6">The sequence shown here is derived from an EMBL/GenBank/DDBJ whole genome shotgun (WGS) entry which is preliminary data.</text>
</comment>
<organism evidence="6 7">
    <name type="scientific">Arthrobacter wenxiniae</name>
    <dbReference type="NCBI Taxonomy" id="2713570"/>
    <lineage>
        <taxon>Bacteria</taxon>
        <taxon>Bacillati</taxon>
        <taxon>Actinomycetota</taxon>
        <taxon>Actinomycetes</taxon>
        <taxon>Micrococcales</taxon>
        <taxon>Micrococcaceae</taxon>
        <taxon>Arthrobacter</taxon>
    </lineage>
</organism>
<evidence type="ECO:0000313" key="6">
    <source>
        <dbReference type="EMBL" id="NVM94056.1"/>
    </source>
</evidence>
<keyword evidence="7" id="KW-1185">Reference proteome</keyword>
<proteinExistence type="inferred from homology"/>
<dbReference type="InterPro" id="IPR029044">
    <property type="entry name" value="Nucleotide-diphossugar_trans"/>
</dbReference>
<sequence length="319" mass="35296">MGRRDRFFIVITTFNRAGFLTDLLESVAALDPAPDAVVVVDNASTDATAGVIAAARDRLGALPSPVVLHHQALGTNVGGAGGFSAGVERALAEGAQWMWLMDDDVTAVPGAIGAFGPWMEKYDALVGRRYDTAGEPFFWQHDFSDFLGIHLPVRGDVFAHGNEFSTNVGCFEGMLVHRDAVASVGLPDPRFFITWDDAVYGWLIAQQRPVMYVNEFVLHKARELRSVDLHIRHLNESSNLSRFYVMRNRGLVAQYLRAYGRFHPVGFALGTALTAAKELFRLVAVERTLRGTGRLWSGWRASRPILADRQWQPMPALDI</sequence>
<dbReference type="InterPro" id="IPR001173">
    <property type="entry name" value="Glyco_trans_2-like"/>
</dbReference>
<evidence type="ECO:0000256" key="2">
    <source>
        <dbReference type="ARBA" id="ARBA00006739"/>
    </source>
</evidence>
<comment type="similarity">
    <text evidence="2">Belongs to the glycosyltransferase 2 family.</text>
</comment>
<dbReference type="SUPFAM" id="SSF53448">
    <property type="entry name" value="Nucleotide-diphospho-sugar transferases"/>
    <property type="match status" value="1"/>
</dbReference>
<gene>
    <name evidence="6" type="ORF">G6034_03845</name>
</gene>
<feature type="domain" description="Glycosyltransferase 2-like" evidence="5">
    <location>
        <begin position="9"/>
        <end position="142"/>
    </location>
</feature>
<keyword evidence="3" id="KW-0328">Glycosyltransferase</keyword>
<dbReference type="PANTHER" id="PTHR43179:SF12">
    <property type="entry name" value="GALACTOFURANOSYLTRANSFERASE GLFT2"/>
    <property type="match status" value="1"/>
</dbReference>